<evidence type="ECO:0000313" key="1">
    <source>
        <dbReference type="EMBL" id="MCC5605120.1"/>
    </source>
</evidence>
<organism evidence="1 2">
    <name type="scientific">Nostoc favosum CHAB5714</name>
    <dbReference type="NCBI Taxonomy" id="2780399"/>
    <lineage>
        <taxon>Bacteria</taxon>
        <taxon>Bacillati</taxon>
        <taxon>Cyanobacteriota</taxon>
        <taxon>Cyanophyceae</taxon>
        <taxon>Nostocales</taxon>
        <taxon>Nostocaceae</taxon>
        <taxon>Nostoc</taxon>
        <taxon>Nostoc favosum</taxon>
    </lineage>
</organism>
<protein>
    <submittedName>
        <fullName evidence="1">Uncharacterized protein</fullName>
    </submittedName>
</protein>
<dbReference type="Proteomes" id="UP001199525">
    <property type="component" value="Unassembled WGS sequence"/>
</dbReference>
<reference evidence="1 2" key="1">
    <citation type="journal article" date="2021" name="Microorganisms">
        <title>Genome Evolution of Filamentous Cyanobacterium Nostoc Species: From Facultative Symbiosis to Free Living.</title>
        <authorList>
            <person name="Huo D."/>
            <person name="Li H."/>
            <person name="Cai F."/>
            <person name="Guo X."/>
            <person name="Qiao Z."/>
            <person name="Wang W."/>
            <person name="Yu G."/>
            <person name="Li R."/>
        </authorList>
    </citation>
    <scope>NUCLEOTIDE SEQUENCE [LARGE SCALE GENOMIC DNA]</scope>
    <source>
        <strain evidence="1 2">CHAB 5714</strain>
    </source>
</reference>
<accession>A0ABS8ILE4</accession>
<dbReference type="RefSeq" id="WP_229491272.1">
    <property type="nucleotide sequence ID" value="NZ_JAIVFQ010000209.1"/>
</dbReference>
<dbReference type="EMBL" id="JAIVFQ010000209">
    <property type="protein sequence ID" value="MCC5605120.1"/>
    <property type="molecule type" value="Genomic_DNA"/>
</dbReference>
<sequence>MADSKITDLIIAYKTEISYPEEDSIHLIEERVWELDQNLELTTEDIFDIVCQEYHLNAELIEKELNWKCPFALTGFLRELEGTEVSDYSTFEGINLLPLLSSKINNKLFTTNTDT</sequence>
<comment type="caution">
    <text evidence="1">The sequence shown here is derived from an EMBL/GenBank/DDBJ whole genome shotgun (WGS) entry which is preliminary data.</text>
</comment>
<evidence type="ECO:0000313" key="2">
    <source>
        <dbReference type="Proteomes" id="UP001199525"/>
    </source>
</evidence>
<keyword evidence="2" id="KW-1185">Reference proteome</keyword>
<proteinExistence type="predicted"/>
<name>A0ABS8ILE4_9NOSO</name>
<gene>
    <name evidence="1" type="ORF">LC586_39965</name>
</gene>